<dbReference type="GO" id="GO:0031956">
    <property type="term" value="F:medium-chain fatty acid-CoA ligase activity"/>
    <property type="evidence" value="ECO:0007669"/>
    <property type="project" value="TreeGrafter"/>
</dbReference>
<dbReference type="SUPFAM" id="SSF56801">
    <property type="entry name" value="Acetyl-CoA synthetase-like"/>
    <property type="match status" value="1"/>
</dbReference>
<reference evidence="3 4" key="1">
    <citation type="submission" date="2013-11" db="EMBL/GenBank/DDBJ databases">
        <title>Genome sequencing of Stegodyphus mimosarum.</title>
        <authorList>
            <person name="Bechsgaard J."/>
        </authorList>
    </citation>
    <scope>NUCLEOTIDE SEQUENCE [LARGE SCALE GENOMIC DNA]</scope>
</reference>
<dbReference type="Pfam" id="PF00501">
    <property type="entry name" value="AMP-binding"/>
    <property type="match status" value="1"/>
</dbReference>
<evidence type="ECO:0000313" key="4">
    <source>
        <dbReference type="Proteomes" id="UP000054359"/>
    </source>
</evidence>
<dbReference type="PANTHER" id="PTHR43201:SF8">
    <property type="entry name" value="ACYL-COA SYNTHETASE FAMILY MEMBER 3"/>
    <property type="match status" value="1"/>
</dbReference>
<dbReference type="Gene3D" id="3.40.50.12780">
    <property type="entry name" value="N-terminal domain of ligase-like"/>
    <property type="match status" value="1"/>
</dbReference>
<name>A0A087TEF1_STEMI</name>
<dbReference type="STRING" id="407821.A0A087TEF1"/>
<dbReference type="OrthoDB" id="2962993at2759"/>
<dbReference type="InterPro" id="IPR000873">
    <property type="entry name" value="AMP-dep_synth/lig_dom"/>
</dbReference>
<dbReference type="PANTHER" id="PTHR43201">
    <property type="entry name" value="ACYL-COA SYNTHETASE"/>
    <property type="match status" value="1"/>
</dbReference>
<evidence type="ECO:0000259" key="2">
    <source>
        <dbReference type="Pfam" id="PF00501"/>
    </source>
</evidence>
<keyword evidence="4" id="KW-1185">Reference proteome</keyword>
<dbReference type="Proteomes" id="UP000054359">
    <property type="component" value="Unassembled WGS sequence"/>
</dbReference>
<dbReference type="GO" id="GO:0006631">
    <property type="term" value="P:fatty acid metabolic process"/>
    <property type="evidence" value="ECO:0007669"/>
    <property type="project" value="TreeGrafter"/>
</dbReference>
<comment type="similarity">
    <text evidence="1">Belongs to the ATP-dependent AMP-binding enzyme family.</text>
</comment>
<proteinExistence type="inferred from homology"/>
<dbReference type="AlphaFoldDB" id="A0A087TEF1"/>
<sequence>MINIVRLISLRSRHEKIFPFKFKRSFCSNQFKPFQNKLLEFPNNTAVIDDFGSFKYKDILYASFLLAKKIKSVIPDSECCERISFLCLSDATYVSVLLACWLTGNVAVPLNANYPSALLEYFVKDSQSKLVIANERFLDPMQTIASKVNASFF</sequence>
<feature type="non-terminal residue" evidence="3">
    <location>
        <position position="153"/>
    </location>
</feature>
<dbReference type="InterPro" id="IPR042099">
    <property type="entry name" value="ANL_N_sf"/>
</dbReference>
<feature type="domain" description="AMP-dependent synthetase/ligase" evidence="2">
    <location>
        <begin position="36"/>
        <end position="135"/>
    </location>
</feature>
<evidence type="ECO:0000256" key="1">
    <source>
        <dbReference type="ARBA" id="ARBA00006432"/>
    </source>
</evidence>
<dbReference type="EMBL" id="KK114845">
    <property type="protein sequence ID" value="KFM63490.1"/>
    <property type="molecule type" value="Genomic_DNA"/>
</dbReference>
<protein>
    <submittedName>
        <fullName evidence="3">Acyl-CoA synthetase family member 3, mitochondrial</fullName>
    </submittedName>
</protein>
<evidence type="ECO:0000313" key="3">
    <source>
        <dbReference type="EMBL" id="KFM63490.1"/>
    </source>
</evidence>
<gene>
    <name evidence="3" type="ORF">X975_03797</name>
</gene>
<organism evidence="3 4">
    <name type="scientific">Stegodyphus mimosarum</name>
    <name type="common">African social velvet spider</name>
    <dbReference type="NCBI Taxonomy" id="407821"/>
    <lineage>
        <taxon>Eukaryota</taxon>
        <taxon>Metazoa</taxon>
        <taxon>Ecdysozoa</taxon>
        <taxon>Arthropoda</taxon>
        <taxon>Chelicerata</taxon>
        <taxon>Arachnida</taxon>
        <taxon>Araneae</taxon>
        <taxon>Araneomorphae</taxon>
        <taxon>Entelegynae</taxon>
        <taxon>Eresoidea</taxon>
        <taxon>Eresidae</taxon>
        <taxon>Stegodyphus</taxon>
    </lineage>
</organism>
<accession>A0A087TEF1</accession>